<dbReference type="SUPFAM" id="SSF51338">
    <property type="entry name" value="Composite domain of metallo-dependent hydrolases"/>
    <property type="match status" value="1"/>
</dbReference>
<dbReference type="SUPFAM" id="SSF51556">
    <property type="entry name" value="Metallo-dependent hydrolases"/>
    <property type="match status" value="1"/>
</dbReference>
<dbReference type="OrthoDB" id="9775607at2"/>
<proteinExistence type="inferred from homology"/>
<feature type="domain" description="Amidohydrolase-related" evidence="6">
    <location>
        <begin position="51"/>
        <end position="366"/>
    </location>
</feature>
<evidence type="ECO:0000256" key="4">
    <source>
        <dbReference type="PIRSR" id="PIRSR001238-3"/>
    </source>
</evidence>
<feature type="binding site" evidence="3">
    <location>
        <position position="224"/>
    </location>
    <ligand>
        <name>substrate</name>
    </ligand>
</feature>
<gene>
    <name evidence="7" type="ORF">SAMN05446037_101663</name>
</gene>
<dbReference type="Pfam" id="PF01979">
    <property type="entry name" value="Amidohydro_1"/>
    <property type="match status" value="1"/>
</dbReference>
<comment type="subcellular location">
    <subcellularLocation>
        <location evidence="1">Cytoplasm</location>
    </subcellularLocation>
</comment>
<comment type="cofactor">
    <cofactor evidence="1 4">
        <name>Zn(2+)</name>
        <dbReference type="ChEBI" id="CHEBI:29105"/>
    </cofactor>
    <text evidence="1 4">Binds 2 Zn(2+) ions per subunit.</text>
</comment>
<keyword evidence="1" id="KW-0378">Hydrolase</keyword>
<feature type="binding site" evidence="3">
    <location>
        <begin position="66"/>
        <end position="68"/>
    </location>
    <ligand>
        <name>substrate</name>
    </ligand>
</feature>
<feature type="binding site" evidence="3">
    <location>
        <position position="128"/>
    </location>
    <ligand>
        <name>substrate</name>
    </ligand>
</feature>
<feature type="modified residue" description="N6-carboxylysine" evidence="5">
    <location>
        <position position="153"/>
    </location>
</feature>
<dbReference type="InterPro" id="IPR011059">
    <property type="entry name" value="Metal-dep_hydrolase_composite"/>
</dbReference>
<organism evidence="7 8">
    <name type="scientific">Anaerovirgula multivorans</name>
    <dbReference type="NCBI Taxonomy" id="312168"/>
    <lineage>
        <taxon>Bacteria</taxon>
        <taxon>Bacillati</taxon>
        <taxon>Bacillota</taxon>
        <taxon>Clostridia</taxon>
        <taxon>Peptostreptococcales</taxon>
        <taxon>Natronincolaceae</taxon>
        <taxon>Anaerovirgula</taxon>
    </lineage>
</organism>
<dbReference type="AlphaFoldDB" id="A0A239GDS7"/>
<dbReference type="PIRSF" id="PIRSF001238">
    <property type="entry name" value="IadA"/>
    <property type="match status" value="1"/>
</dbReference>
<evidence type="ECO:0000259" key="6">
    <source>
        <dbReference type="Pfam" id="PF01979"/>
    </source>
</evidence>
<comment type="PTM">
    <text evidence="1">Carboxylation allows a single lysine to coordinate two zinc ions.</text>
</comment>
<dbReference type="EMBL" id="FZOJ01000016">
    <property type="protein sequence ID" value="SNS67290.1"/>
    <property type="molecule type" value="Genomic_DNA"/>
</dbReference>
<comment type="function">
    <text evidence="1">Catalyzes the hydrolytic cleavage of a subset of L-isoaspartyl (L-beta-aspartyl) dipeptides. Used to degrade proteins damaged by L-isoaspartyl residues formation.</text>
</comment>
<feature type="binding site" evidence="3">
    <location>
        <position position="280"/>
    </location>
    <ligand>
        <name>substrate</name>
    </ligand>
</feature>
<dbReference type="GO" id="GO:0008237">
    <property type="term" value="F:metallopeptidase activity"/>
    <property type="evidence" value="ECO:0007669"/>
    <property type="project" value="UniProtKB-KW"/>
</dbReference>
<evidence type="ECO:0000313" key="7">
    <source>
        <dbReference type="EMBL" id="SNS67290.1"/>
    </source>
</evidence>
<reference evidence="8" key="1">
    <citation type="submission" date="2017-06" db="EMBL/GenBank/DDBJ databases">
        <authorList>
            <person name="Varghese N."/>
            <person name="Submissions S."/>
        </authorList>
    </citation>
    <scope>NUCLEOTIDE SEQUENCE [LARGE SCALE GENOMIC DNA]</scope>
    <source>
        <strain evidence="8">SCA</strain>
    </source>
</reference>
<feature type="binding site" evidence="4">
    <location>
        <position position="276"/>
    </location>
    <ligand>
        <name>Zn(2+)</name>
        <dbReference type="ChEBI" id="CHEBI:29105"/>
        <label>1</label>
        <note>catalytic</note>
    </ligand>
</feature>
<dbReference type="Gene3D" id="2.30.40.10">
    <property type="entry name" value="Urease, subunit C, domain 1"/>
    <property type="match status" value="1"/>
</dbReference>
<dbReference type="InterPro" id="IPR032466">
    <property type="entry name" value="Metal_Hydrolase"/>
</dbReference>
<dbReference type="Gene3D" id="3.20.20.140">
    <property type="entry name" value="Metal-dependent hydrolases"/>
    <property type="match status" value="1"/>
</dbReference>
<keyword evidence="1" id="KW-0482">Metalloprotease</keyword>
<keyword evidence="1 4" id="KW-0862">Zinc</keyword>
<feature type="binding site" evidence="4">
    <location>
        <position position="221"/>
    </location>
    <ligand>
        <name>Zn(2+)</name>
        <dbReference type="ChEBI" id="CHEBI:29105"/>
        <label>2</label>
        <note>catalytic</note>
    </ligand>
</feature>
<comment type="PTM">
    <text evidence="5">Carbamylation allows a single lysine to coordinate two zinc ions.</text>
</comment>
<dbReference type="RefSeq" id="WP_089283810.1">
    <property type="nucleotide sequence ID" value="NZ_FZOJ01000016.1"/>
</dbReference>
<name>A0A239GDS7_9FIRM</name>
<sequence length="380" mass="41625">MILVKNIEIYDPGYIGIKDILISGNKIALIDDHIEVFNDKIQIIDGSGKKLIPGFIDQHVHITGGGGEGSFKTRAPEITLSKLIEAGITTVVGLLGTDSTTRSMENLVAKAKALKEEGVSVYVHTGSYEFPTVTLTDSVKKDIVFIEEIIGAKVAISDHRSSSLTHDELARLASDARVAGMLSDKAGIVVVHMGNGKKGLQLINEVLEETDIPIRTIRPTHVNRKEELLMASFEYAKRGGIIDLTCGIYKELSPGKVIQRAEELDVPLENITISSDGYGSWSRYDAYGKMIEIGVSQVTSLYEEFKNMVLEIGFDLEKALKFITTNVSRSLSLYPQKGTIQEGSDADLLIIDNNIEIKGVIANGELMMHEGKLLKRGTYE</sequence>
<dbReference type="PANTHER" id="PTHR11647">
    <property type="entry name" value="HYDRANTOINASE/DIHYDROPYRIMIDINASE FAMILY MEMBER"/>
    <property type="match status" value="1"/>
</dbReference>
<evidence type="ECO:0000256" key="3">
    <source>
        <dbReference type="PIRSR" id="PIRSR001238-2"/>
    </source>
</evidence>
<dbReference type="GO" id="GO:0046872">
    <property type="term" value="F:metal ion binding"/>
    <property type="evidence" value="ECO:0007669"/>
    <property type="project" value="UniProtKB-KW"/>
</dbReference>
<evidence type="ECO:0000256" key="2">
    <source>
        <dbReference type="PIRSR" id="PIRSR001238-1"/>
    </source>
</evidence>
<dbReference type="NCBIfam" id="TIGR01975">
    <property type="entry name" value="isoAsp_dipep"/>
    <property type="match status" value="1"/>
</dbReference>
<keyword evidence="1 4" id="KW-0479">Metal-binding</keyword>
<dbReference type="GO" id="GO:0008798">
    <property type="term" value="F:beta-aspartyl-peptidase activity"/>
    <property type="evidence" value="ECO:0007669"/>
    <property type="project" value="InterPro"/>
</dbReference>
<evidence type="ECO:0000256" key="5">
    <source>
        <dbReference type="PIRSR" id="PIRSR001238-50"/>
    </source>
</evidence>
<dbReference type="PANTHER" id="PTHR11647:SF1">
    <property type="entry name" value="COLLAPSIN RESPONSE MEDIATOR PROTEIN"/>
    <property type="match status" value="1"/>
</dbReference>
<feature type="binding site" description="via carbamate group" evidence="4">
    <location>
        <position position="153"/>
    </location>
    <ligand>
        <name>Zn(2+)</name>
        <dbReference type="ChEBI" id="CHEBI:29105"/>
        <label>2</label>
        <note>catalytic</note>
    </ligand>
</feature>
<feature type="active site" description="Proton acceptor" evidence="2">
    <location>
        <position position="276"/>
    </location>
</feature>
<dbReference type="GO" id="GO:0016810">
    <property type="term" value="F:hydrolase activity, acting on carbon-nitrogen (but not peptide) bonds"/>
    <property type="evidence" value="ECO:0007669"/>
    <property type="project" value="InterPro"/>
</dbReference>
<dbReference type="GO" id="GO:0006508">
    <property type="term" value="P:proteolysis"/>
    <property type="evidence" value="ECO:0007669"/>
    <property type="project" value="UniProtKB-KW"/>
</dbReference>
<comment type="similarity">
    <text evidence="1">Belongs to the peptidase M38 family.</text>
</comment>
<keyword evidence="1" id="KW-0645">Protease</keyword>
<evidence type="ECO:0000313" key="8">
    <source>
        <dbReference type="Proteomes" id="UP000198304"/>
    </source>
</evidence>
<dbReference type="Proteomes" id="UP000198304">
    <property type="component" value="Unassembled WGS sequence"/>
</dbReference>
<feature type="binding site" evidence="4">
    <location>
        <position position="192"/>
    </location>
    <ligand>
        <name>Zn(2+)</name>
        <dbReference type="ChEBI" id="CHEBI:29105"/>
        <label>2</label>
        <note>catalytic</note>
    </ligand>
</feature>
<feature type="binding site" evidence="4">
    <location>
        <position position="59"/>
    </location>
    <ligand>
        <name>Zn(2+)</name>
        <dbReference type="ChEBI" id="CHEBI:29105"/>
        <label>1</label>
        <note>catalytic</note>
    </ligand>
</feature>
<feature type="binding site" description="via carbamate group" evidence="4">
    <location>
        <position position="153"/>
    </location>
    <ligand>
        <name>Zn(2+)</name>
        <dbReference type="ChEBI" id="CHEBI:29105"/>
        <label>1</label>
        <note>catalytic</note>
    </ligand>
</feature>
<dbReference type="InterPro" id="IPR010229">
    <property type="entry name" value="Pept_M38_dipep"/>
</dbReference>
<evidence type="ECO:0000256" key="1">
    <source>
        <dbReference type="PIRNR" id="PIRNR001238"/>
    </source>
</evidence>
<feature type="binding site" evidence="4">
    <location>
        <position position="61"/>
    </location>
    <ligand>
        <name>Zn(2+)</name>
        <dbReference type="ChEBI" id="CHEBI:29105"/>
        <label>1</label>
        <note>catalytic</note>
    </ligand>
</feature>
<feature type="binding site" evidence="3">
    <location>
        <position position="160"/>
    </location>
    <ligand>
        <name>substrate</name>
    </ligand>
</feature>
<dbReference type="InterPro" id="IPR050378">
    <property type="entry name" value="Metallo-dep_Hydrolases_sf"/>
</dbReference>
<dbReference type="GO" id="GO:0005737">
    <property type="term" value="C:cytoplasm"/>
    <property type="evidence" value="ECO:0007669"/>
    <property type="project" value="UniProtKB-SubCell"/>
</dbReference>
<dbReference type="EC" id="3.4.19.-" evidence="1"/>
<feature type="binding site" evidence="3">
    <location>
        <position position="97"/>
    </location>
    <ligand>
        <name>substrate</name>
    </ligand>
</feature>
<dbReference type="InterPro" id="IPR006680">
    <property type="entry name" value="Amidohydro-rel"/>
</dbReference>
<protein>
    <recommendedName>
        <fullName evidence="1">Isoaspartyl dipeptidase</fullName>
        <ecNumber evidence="1">3.4.19.-</ecNumber>
    </recommendedName>
</protein>
<keyword evidence="8" id="KW-1185">Reference proteome</keyword>
<accession>A0A239GDS7</accession>